<proteinExistence type="predicted"/>
<reference evidence="1 2" key="1">
    <citation type="submission" date="2017-05" db="EMBL/GenBank/DDBJ databases">
        <title>Genome Analysis of Maritalea myrionectae HL2708#5.</title>
        <authorList>
            <consortium name="Cotde Inc.-PKNU"/>
            <person name="Jang D."/>
            <person name="Oh H.-M."/>
        </authorList>
    </citation>
    <scope>NUCLEOTIDE SEQUENCE [LARGE SCALE GENOMIC DNA]</scope>
    <source>
        <strain evidence="1 2">HL2708#5</strain>
    </source>
</reference>
<keyword evidence="2" id="KW-1185">Reference proteome</keyword>
<accession>A0A2R4ME12</accession>
<evidence type="ECO:0000313" key="1">
    <source>
        <dbReference type="EMBL" id="AVX04185.1"/>
    </source>
</evidence>
<dbReference type="AlphaFoldDB" id="A0A2R4ME12"/>
<sequence length="68" mass="7644">MSKGKKIMPYVEYDSDGDMTVRCALTNEPICYMPPTSRASGIKAKERQVIETRAKQIVDGLNLLESHK</sequence>
<protein>
    <submittedName>
        <fullName evidence="1">Uncharacterized protein</fullName>
    </submittedName>
</protein>
<name>A0A2R4ME12_9HYPH</name>
<gene>
    <name evidence="1" type="ORF">MXMO3_01659</name>
</gene>
<organism evidence="1 2">
    <name type="scientific">Maritalea myrionectae</name>
    <dbReference type="NCBI Taxonomy" id="454601"/>
    <lineage>
        <taxon>Bacteria</taxon>
        <taxon>Pseudomonadati</taxon>
        <taxon>Pseudomonadota</taxon>
        <taxon>Alphaproteobacteria</taxon>
        <taxon>Hyphomicrobiales</taxon>
        <taxon>Devosiaceae</taxon>
        <taxon>Maritalea</taxon>
    </lineage>
</organism>
<dbReference type="EMBL" id="CP021330">
    <property type="protein sequence ID" value="AVX04185.1"/>
    <property type="molecule type" value="Genomic_DNA"/>
</dbReference>
<evidence type="ECO:0000313" key="2">
    <source>
        <dbReference type="Proteomes" id="UP000258927"/>
    </source>
</evidence>
<dbReference type="KEGG" id="mmyr:MXMO3_01659"/>
<dbReference type="Proteomes" id="UP000258927">
    <property type="component" value="Chromosome"/>
</dbReference>